<dbReference type="PROSITE" id="PS50977">
    <property type="entry name" value="HTH_TETR_2"/>
    <property type="match status" value="1"/>
</dbReference>
<dbReference type="PANTHER" id="PTHR47506">
    <property type="entry name" value="TRANSCRIPTIONAL REGULATORY PROTEIN"/>
    <property type="match status" value="1"/>
</dbReference>
<dbReference type="InterPro" id="IPR036271">
    <property type="entry name" value="Tet_transcr_reg_TetR-rel_C_sf"/>
</dbReference>
<evidence type="ECO:0000256" key="1">
    <source>
        <dbReference type="ARBA" id="ARBA00023015"/>
    </source>
</evidence>
<accession>A0A4P7D1K5</accession>
<dbReference type="InterPro" id="IPR011075">
    <property type="entry name" value="TetR_C"/>
</dbReference>
<dbReference type="InterPro" id="IPR009057">
    <property type="entry name" value="Homeodomain-like_sf"/>
</dbReference>
<dbReference type="OrthoDB" id="270177at2"/>
<keyword evidence="3" id="KW-0804">Transcription</keyword>
<keyword evidence="2 4" id="KW-0238">DNA-binding</keyword>
<evidence type="ECO:0000256" key="3">
    <source>
        <dbReference type="ARBA" id="ARBA00023163"/>
    </source>
</evidence>
<dbReference type="SUPFAM" id="SSF46689">
    <property type="entry name" value="Homeodomain-like"/>
    <property type="match status" value="1"/>
</dbReference>
<dbReference type="EMBL" id="CP038149">
    <property type="protein sequence ID" value="QBR00535.1"/>
    <property type="molecule type" value="Genomic_DNA"/>
</dbReference>
<dbReference type="Proteomes" id="UP000295727">
    <property type="component" value="Chromosome 2"/>
</dbReference>
<keyword evidence="1" id="KW-0805">Transcription regulation</keyword>
<dbReference type="Pfam" id="PF16925">
    <property type="entry name" value="TetR_C_13"/>
    <property type="match status" value="1"/>
</dbReference>
<dbReference type="SUPFAM" id="SSF48498">
    <property type="entry name" value="Tetracyclin repressor-like, C-terminal domain"/>
    <property type="match status" value="1"/>
</dbReference>
<dbReference type="AlphaFoldDB" id="A0A4P7D1K5"/>
<evidence type="ECO:0000313" key="7">
    <source>
        <dbReference type="Proteomes" id="UP000295727"/>
    </source>
</evidence>
<evidence type="ECO:0000256" key="4">
    <source>
        <dbReference type="PROSITE-ProRule" id="PRU00335"/>
    </source>
</evidence>
<dbReference type="Gene3D" id="1.10.10.60">
    <property type="entry name" value="Homeodomain-like"/>
    <property type="match status" value="1"/>
</dbReference>
<dbReference type="KEGG" id="ppai:E1956_26245"/>
<proteinExistence type="predicted"/>
<dbReference type="Pfam" id="PF00440">
    <property type="entry name" value="TetR_N"/>
    <property type="match status" value="1"/>
</dbReference>
<reference evidence="6 7" key="1">
    <citation type="submission" date="2019-03" db="EMBL/GenBank/DDBJ databases">
        <title>Paraburkholderia sp. 7MH5, isolated from subtropical forest soil.</title>
        <authorList>
            <person name="Gao Z.-H."/>
            <person name="Qiu L.-H."/>
        </authorList>
    </citation>
    <scope>NUCLEOTIDE SEQUENCE [LARGE SCALE GENOMIC DNA]</scope>
    <source>
        <strain evidence="6 7">7MH5</strain>
    </source>
</reference>
<gene>
    <name evidence="6" type="ORF">E1956_26245</name>
</gene>
<keyword evidence="7" id="KW-1185">Reference proteome</keyword>
<evidence type="ECO:0000256" key="2">
    <source>
        <dbReference type="ARBA" id="ARBA00023125"/>
    </source>
</evidence>
<organism evidence="6 7">
    <name type="scientific">Paraburkholderia pallida</name>
    <dbReference type="NCBI Taxonomy" id="2547399"/>
    <lineage>
        <taxon>Bacteria</taxon>
        <taxon>Pseudomonadati</taxon>
        <taxon>Pseudomonadota</taxon>
        <taxon>Betaproteobacteria</taxon>
        <taxon>Burkholderiales</taxon>
        <taxon>Burkholderiaceae</taxon>
        <taxon>Paraburkholderia</taxon>
    </lineage>
</organism>
<dbReference type="RefSeq" id="WP_134754269.1">
    <property type="nucleotide sequence ID" value="NZ_CP038149.1"/>
</dbReference>
<evidence type="ECO:0000259" key="5">
    <source>
        <dbReference type="PROSITE" id="PS50977"/>
    </source>
</evidence>
<evidence type="ECO:0000313" key="6">
    <source>
        <dbReference type="EMBL" id="QBR00535.1"/>
    </source>
</evidence>
<dbReference type="GO" id="GO:0003677">
    <property type="term" value="F:DNA binding"/>
    <property type="evidence" value="ECO:0007669"/>
    <property type="project" value="UniProtKB-UniRule"/>
</dbReference>
<dbReference type="InterPro" id="IPR001647">
    <property type="entry name" value="HTH_TetR"/>
</dbReference>
<dbReference type="Gene3D" id="1.10.357.10">
    <property type="entry name" value="Tetracycline Repressor, domain 2"/>
    <property type="match status" value="1"/>
</dbReference>
<feature type="domain" description="HTH tetR-type" evidence="5">
    <location>
        <begin position="17"/>
        <end position="77"/>
    </location>
</feature>
<protein>
    <submittedName>
        <fullName evidence="6">TetR/AcrR family transcriptional regulator</fullName>
    </submittedName>
</protein>
<sequence>MQSGTKKDSRPRGRPRAYDPEQALAHARDTFWHNGYAGTSLDELSAATGMNRPSLYAAFGDKHALYLQTVERYIEAGRAAMEAALDETLPLAEALLRVFDGALAWYLPPRAAQRGCLLIGTAAVEAVADADVRERLATGLRAFDKAFERRLRHAVQQGELAADADPAMLARVASALLHSIALRARAGEPRAVLRATAVAGVALICGTAAQTNATSKPRANRC</sequence>
<dbReference type="PANTHER" id="PTHR47506:SF1">
    <property type="entry name" value="HTH-TYPE TRANSCRIPTIONAL REGULATOR YJDC"/>
    <property type="match status" value="1"/>
</dbReference>
<feature type="DNA-binding region" description="H-T-H motif" evidence="4">
    <location>
        <begin position="40"/>
        <end position="59"/>
    </location>
</feature>
<name>A0A4P7D1K5_9BURK</name>